<gene>
    <name evidence="3" type="ORF">HCK00_20200</name>
</gene>
<feature type="compositionally biased region" description="Basic and acidic residues" evidence="2">
    <location>
        <begin position="1"/>
        <end position="11"/>
    </location>
</feature>
<dbReference type="Proteomes" id="UP000695264">
    <property type="component" value="Unassembled WGS sequence"/>
</dbReference>
<evidence type="ECO:0000256" key="2">
    <source>
        <dbReference type="SAM" id="MobiDB-lite"/>
    </source>
</evidence>
<organism evidence="3 4">
    <name type="scientific">Streptomyces zingiberis</name>
    <dbReference type="NCBI Taxonomy" id="2053010"/>
    <lineage>
        <taxon>Bacteria</taxon>
        <taxon>Bacillati</taxon>
        <taxon>Actinomycetota</taxon>
        <taxon>Actinomycetes</taxon>
        <taxon>Kitasatosporales</taxon>
        <taxon>Streptomycetaceae</taxon>
        <taxon>Streptomyces</taxon>
    </lineage>
</organism>
<dbReference type="InterPro" id="IPR036388">
    <property type="entry name" value="WH-like_DNA-bd_sf"/>
</dbReference>
<dbReference type="SUPFAM" id="SSF53067">
    <property type="entry name" value="Actin-like ATPase domain"/>
    <property type="match status" value="2"/>
</dbReference>
<proteinExistence type="inferred from homology"/>
<feature type="region of interest" description="Disordered" evidence="2">
    <location>
        <begin position="1"/>
        <end position="21"/>
    </location>
</feature>
<dbReference type="SUPFAM" id="SSF46785">
    <property type="entry name" value="Winged helix' DNA-binding domain"/>
    <property type="match status" value="1"/>
</dbReference>
<dbReference type="Gene3D" id="1.10.10.10">
    <property type="entry name" value="Winged helix-like DNA-binding domain superfamily/Winged helix DNA-binding domain"/>
    <property type="match status" value="1"/>
</dbReference>
<dbReference type="RefSeq" id="WP_168103420.1">
    <property type="nucleotide sequence ID" value="NZ_JAATEN010000017.1"/>
</dbReference>
<protein>
    <submittedName>
        <fullName evidence="3">ROK family protein</fullName>
    </submittedName>
</protein>
<dbReference type="PANTHER" id="PTHR18964">
    <property type="entry name" value="ROK (REPRESSOR, ORF, KINASE) FAMILY"/>
    <property type="match status" value="1"/>
</dbReference>
<sequence>MTQPIPDDHAPPDPAGEGWPRLHPTTQAAYNRILWNRGLSKSEVAAKLGLSRTRMTAIGRDLQAAGLVAEGGRQQRSSTGRPADVLVARTDLFHFLGVHIRAGELVAVGIDLANEVVWERRRRIGDLDASVVGSCCRAWLAEAGTSGLRVAALAVCGSTERIDGAPEGVGLYAVAPDAARSAWQREFGVPVWAEDDVVALTAFEQWPRLAEGQDSLALISHGREIGFGLVADRKIIVGAHRRAGRFAHVRVASDGTSCPRGHRGCLWGESSWEAVVGDVPGARTPAEVFDRAEAGDRRARARLVRAARGMGVAAGHILNLLDPDKVILTGGSPSLLDAYPEDFEEGVRSVHTAEEPPLIEVTVFDTFEWARAAAGLALYRRLTASEL</sequence>
<keyword evidence="4" id="KW-1185">Reference proteome</keyword>
<dbReference type="InterPro" id="IPR000600">
    <property type="entry name" value="ROK"/>
</dbReference>
<dbReference type="PANTHER" id="PTHR18964:SF149">
    <property type="entry name" value="BIFUNCTIONAL UDP-N-ACETYLGLUCOSAMINE 2-EPIMERASE_N-ACETYLMANNOSAMINE KINASE"/>
    <property type="match status" value="1"/>
</dbReference>
<comment type="caution">
    <text evidence="3">The sequence shown here is derived from an EMBL/GenBank/DDBJ whole genome shotgun (WGS) entry which is preliminary data.</text>
</comment>
<evidence type="ECO:0000313" key="3">
    <source>
        <dbReference type="EMBL" id="NJQ02796.1"/>
    </source>
</evidence>
<comment type="similarity">
    <text evidence="1">Belongs to the ROK (NagC/XylR) family.</text>
</comment>
<dbReference type="EMBL" id="JAATEN010000017">
    <property type="protein sequence ID" value="NJQ02796.1"/>
    <property type="molecule type" value="Genomic_DNA"/>
</dbReference>
<dbReference type="Pfam" id="PF00480">
    <property type="entry name" value="ROK"/>
    <property type="match status" value="1"/>
</dbReference>
<accession>A0ABX1BYS7</accession>
<evidence type="ECO:0000313" key="4">
    <source>
        <dbReference type="Proteomes" id="UP000695264"/>
    </source>
</evidence>
<dbReference type="InterPro" id="IPR036390">
    <property type="entry name" value="WH_DNA-bd_sf"/>
</dbReference>
<reference evidence="3 4" key="1">
    <citation type="submission" date="2020-03" db="EMBL/GenBank/DDBJ databases">
        <title>WGS of actinomycetes isolated from Thailand.</title>
        <authorList>
            <person name="Thawai C."/>
        </authorList>
    </citation>
    <scope>NUCLEOTIDE SEQUENCE [LARGE SCALE GENOMIC DNA]</scope>
    <source>
        <strain evidence="3 4">PLAI 1-29</strain>
    </source>
</reference>
<dbReference type="Gene3D" id="3.30.420.40">
    <property type="match status" value="2"/>
</dbReference>
<evidence type="ECO:0000256" key="1">
    <source>
        <dbReference type="ARBA" id="ARBA00006479"/>
    </source>
</evidence>
<dbReference type="InterPro" id="IPR043129">
    <property type="entry name" value="ATPase_NBD"/>
</dbReference>
<name>A0ABX1BYS7_9ACTN</name>